<protein>
    <recommendedName>
        <fullName evidence="1">diguanylate cyclase</fullName>
        <ecNumber evidence="1">2.7.7.65</ecNumber>
    </recommendedName>
</protein>
<dbReference type="SMART" id="SM00267">
    <property type="entry name" value="GGDEF"/>
    <property type="match status" value="1"/>
</dbReference>
<evidence type="ECO:0000313" key="4">
    <source>
        <dbReference type="EMBL" id="KFB78065.1"/>
    </source>
</evidence>
<gene>
    <name evidence="4" type="primary">dosC_1</name>
    <name evidence="4" type="ORF">AW06_000568</name>
</gene>
<keyword evidence="4" id="KW-0548">Nucleotidyltransferase</keyword>
<evidence type="ECO:0000256" key="2">
    <source>
        <dbReference type="ARBA" id="ARBA00034247"/>
    </source>
</evidence>
<dbReference type="EC" id="2.7.7.65" evidence="1"/>
<comment type="caution">
    <text evidence="4">The sequence shown here is derived from an EMBL/GenBank/DDBJ whole genome shotgun (WGS) entry which is preliminary data.</text>
</comment>
<evidence type="ECO:0000256" key="1">
    <source>
        <dbReference type="ARBA" id="ARBA00012528"/>
    </source>
</evidence>
<name>A0A080MC99_9PROT</name>
<dbReference type="Gene3D" id="3.30.70.270">
    <property type="match status" value="1"/>
</dbReference>
<sequence length="303" mass="33200">MFSSPPLPPFVDLRADDVEIGNYATLLDSLDIALLVFSPDGSLHLRNNQAATLLGDTPVVWEDENGQPLAVDHRLEMEVAQTRQAILHRAIGIRKTVSGATAWCKAGAFPVFADDGSLRRILLALAKLTPYSHLASESRPMPTHDLLTGVFNQRYIRLLLDDEDRRARRYGTPFALALIALDGFADFCAANGREAGEQVLAEVGSLLGKSLRGFDMVGRFGSDQFLLILPNVCIHDAMLGLERVRETVEATYSRHVRLPWTISGGVTEYSGEDSATLIEHLRPLLIAAQESGGNRLCVDPEIL</sequence>
<dbReference type="Proteomes" id="UP000021315">
    <property type="component" value="Unassembled WGS sequence"/>
</dbReference>
<feature type="domain" description="GGDEF" evidence="3">
    <location>
        <begin position="172"/>
        <end position="301"/>
    </location>
</feature>
<dbReference type="InterPro" id="IPR029787">
    <property type="entry name" value="Nucleotide_cyclase"/>
</dbReference>
<dbReference type="PANTHER" id="PTHR45138">
    <property type="entry name" value="REGULATORY COMPONENTS OF SENSORY TRANSDUCTION SYSTEM"/>
    <property type="match status" value="1"/>
</dbReference>
<evidence type="ECO:0000259" key="3">
    <source>
        <dbReference type="PROSITE" id="PS50887"/>
    </source>
</evidence>
<dbReference type="PROSITE" id="PS50887">
    <property type="entry name" value="GGDEF"/>
    <property type="match status" value="1"/>
</dbReference>
<dbReference type="InterPro" id="IPR000160">
    <property type="entry name" value="GGDEF_dom"/>
</dbReference>
<evidence type="ECO:0000313" key="5">
    <source>
        <dbReference type="Proteomes" id="UP000021315"/>
    </source>
</evidence>
<reference evidence="4" key="1">
    <citation type="submission" date="2014-02" db="EMBL/GenBank/DDBJ databases">
        <title>Expanding our view of genomic diversity in Candidatus Accumulibacter clades.</title>
        <authorList>
            <person name="Skennerton C.T."/>
            <person name="Barr J.J."/>
            <person name="Slater F.R."/>
            <person name="Bond P.L."/>
            <person name="Tyson G.W."/>
        </authorList>
    </citation>
    <scope>NUCLEOTIDE SEQUENCE [LARGE SCALE GENOMIC DNA]</scope>
</reference>
<comment type="catalytic activity">
    <reaction evidence="2">
        <text>2 GTP = 3',3'-c-di-GMP + 2 diphosphate</text>
        <dbReference type="Rhea" id="RHEA:24898"/>
        <dbReference type="ChEBI" id="CHEBI:33019"/>
        <dbReference type="ChEBI" id="CHEBI:37565"/>
        <dbReference type="ChEBI" id="CHEBI:58805"/>
        <dbReference type="EC" id="2.7.7.65"/>
    </reaction>
</comment>
<dbReference type="Pfam" id="PF00990">
    <property type="entry name" value="GGDEF"/>
    <property type="match status" value="1"/>
</dbReference>
<dbReference type="EMBL" id="JDST02000010">
    <property type="protein sequence ID" value="KFB78065.1"/>
    <property type="molecule type" value="Genomic_DNA"/>
</dbReference>
<dbReference type="SUPFAM" id="SSF55073">
    <property type="entry name" value="Nucleotide cyclase"/>
    <property type="match status" value="1"/>
</dbReference>
<dbReference type="AlphaFoldDB" id="A0A080MC99"/>
<dbReference type="GO" id="GO:0052621">
    <property type="term" value="F:diguanylate cyclase activity"/>
    <property type="evidence" value="ECO:0007669"/>
    <property type="project" value="UniProtKB-EC"/>
</dbReference>
<keyword evidence="4" id="KW-0808">Transferase</keyword>
<dbReference type="CDD" id="cd01949">
    <property type="entry name" value="GGDEF"/>
    <property type="match status" value="1"/>
</dbReference>
<proteinExistence type="predicted"/>
<dbReference type="NCBIfam" id="TIGR00254">
    <property type="entry name" value="GGDEF"/>
    <property type="match status" value="1"/>
</dbReference>
<keyword evidence="5" id="KW-1185">Reference proteome</keyword>
<dbReference type="InterPro" id="IPR050469">
    <property type="entry name" value="Diguanylate_Cyclase"/>
</dbReference>
<accession>A0A080MC99</accession>
<dbReference type="PANTHER" id="PTHR45138:SF9">
    <property type="entry name" value="DIGUANYLATE CYCLASE DGCM-RELATED"/>
    <property type="match status" value="1"/>
</dbReference>
<dbReference type="STRING" id="1453999.AW06_000568"/>
<dbReference type="RefSeq" id="WP_273704322.1">
    <property type="nucleotide sequence ID" value="NZ_JDST02000010.1"/>
</dbReference>
<organism evidence="4 5">
    <name type="scientific">Candidatus Accumulibacter cognatus</name>
    <dbReference type="NCBI Taxonomy" id="2954383"/>
    <lineage>
        <taxon>Bacteria</taxon>
        <taxon>Pseudomonadati</taxon>
        <taxon>Pseudomonadota</taxon>
        <taxon>Betaproteobacteria</taxon>
        <taxon>Candidatus Accumulibacter</taxon>
    </lineage>
</organism>
<dbReference type="InterPro" id="IPR043128">
    <property type="entry name" value="Rev_trsase/Diguanyl_cyclase"/>
</dbReference>